<dbReference type="GO" id="GO:0003700">
    <property type="term" value="F:DNA-binding transcription factor activity"/>
    <property type="evidence" value="ECO:0007669"/>
    <property type="project" value="InterPro"/>
</dbReference>
<feature type="binding site" evidence="13">
    <location>
        <position position="47"/>
    </location>
    <ligand>
        <name>Zn(2+)</name>
        <dbReference type="ChEBI" id="CHEBI:29105"/>
    </ligand>
</feature>
<dbReference type="CDD" id="cd06445">
    <property type="entry name" value="ATase"/>
    <property type="match status" value="1"/>
</dbReference>
<evidence type="ECO:0000313" key="16">
    <source>
        <dbReference type="EMBL" id="GLI24424.1"/>
    </source>
</evidence>
<dbReference type="InterPro" id="IPR004026">
    <property type="entry name" value="Ada_DNA_repair_Zn-bd"/>
</dbReference>
<dbReference type="EC" id="2.1.1.63" evidence="3"/>
<keyword evidence="10" id="KW-0234">DNA repair</keyword>
<evidence type="ECO:0000313" key="17">
    <source>
        <dbReference type="EMBL" id="MDR6335935.1"/>
    </source>
</evidence>
<evidence type="ECO:0000256" key="9">
    <source>
        <dbReference type="ARBA" id="ARBA00023163"/>
    </source>
</evidence>
<dbReference type="GeneID" id="95764870"/>
<dbReference type="Pfam" id="PF01035">
    <property type="entry name" value="DNA_binding_1"/>
    <property type="match status" value="1"/>
</dbReference>
<feature type="binding site" evidence="13">
    <location>
        <position position="77"/>
    </location>
    <ligand>
        <name>Zn(2+)</name>
        <dbReference type="ChEBI" id="CHEBI:29105"/>
    </ligand>
</feature>
<evidence type="ECO:0000313" key="19">
    <source>
        <dbReference type="Proteomes" id="UP001245370"/>
    </source>
</evidence>
<dbReference type="InterPro" id="IPR036217">
    <property type="entry name" value="MethylDNA_cys_MeTrfase_DNAb"/>
</dbReference>
<dbReference type="Pfam" id="PF12833">
    <property type="entry name" value="HTH_18"/>
    <property type="match status" value="1"/>
</dbReference>
<dbReference type="AlphaFoldDB" id="A0A9W6CPF2"/>
<evidence type="ECO:0000256" key="6">
    <source>
        <dbReference type="ARBA" id="ARBA00022763"/>
    </source>
</evidence>
<comment type="similarity">
    <text evidence="2">Belongs to the MGMT family.</text>
</comment>
<evidence type="ECO:0000256" key="1">
    <source>
        <dbReference type="ARBA" id="ARBA00001286"/>
    </source>
</evidence>
<dbReference type="Gene3D" id="3.40.10.10">
    <property type="entry name" value="DNA Methylphosphotriester Repair Domain"/>
    <property type="match status" value="1"/>
</dbReference>
<sequence length="359" mass="38304">MDPLTAPGPLSADQDPRWPQVLGRDASADGAFVYAVATTGVYCRPSCPSRRANPRNVRFFKDPAAAQAAGFRPCLRCQPLGPSPVERSTTIIAEACRRIEAADAPPKLDELASDAGMSPWHFHRRFKAVTGLTPRAYGAAHQARRVRSELEAAESGGVTEAIYGAGFSSSSRFYERSDGMLGMTPTQFRRGGKDIDIRFAVGQCSLGAILVALSPRGICAISLGDDAGTLVRELEDRFPAASLIGGDSAFETLVGQVVGFVEAPRMGLDLPLDVRGTAFQQRVWQALRDIPAGGTATYADVAARIGDAKAVRAVARACAANTLAVAIPCHRVVRSDGTSSGYRWGVERKRRLLKTETEG</sequence>
<dbReference type="InterPro" id="IPR036631">
    <property type="entry name" value="MGMT_N_sf"/>
</dbReference>
<feature type="domain" description="HTH araC/xylS-type" evidence="15">
    <location>
        <begin position="86"/>
        <end position="191"/>
    </location>
</feature>
<dbReference type="EMBL" id="BSDO01000007">
    <property type="protein sequence ID" value="GLI24424.1"/>
    <property type="molecule type" value="Genomic_DNA"/>
</dbReference>
<dbReference type="NCBIfam" id="NF011964">
    <property type="entry name" value="PRK15435.1"/>
    <property type="match status" value="1"/>
</dbReference>
<evidence type="ECO:0000256" key="14">
    <source>
        <dbReference type="SAM" id="MobiDB-lite"/>
    </source>
</evidence>
<reference evidence="17 19" key="2">
    <citation type="submission" date="2023-07" db="EMBL/GenBank/DDBJ databases">
        <title>Genomic Encyclopedia of Type Strains, Phase IV (KMG-IV): sequencing the most valuable type-strain genomes for metagenomic binning, comparative biology and taxonomic classification.</title>
        <authorList>
            <person name="Goeker M."/>
        </authorList>
    </citation>
    <scope>NUCLEOTIDE SEQUENCE [LARGE SCALE GENOMIC DNA]</scope>
    <source>
        <strain evidence="17 19">DSM 338</strain>
    </source>
</reference>
<reference evidence="16" key="1">
    <citation type="submission" date="2022-12" db="EMBL/GenBank/DDBJ databases">
        <title>Reference genome sequencing for broad-spectrum identification of bacterial and archaeal isolates by mass spectrometry.</title>
        <authorList>
            <person name="Sekiguchi Y."/>
            <person name="Tourlousse D.M."/>
        </authorList>
    </citation>
    <scope>NUCLEOTIDE SEQUENCE</scope>
    <source>
        <strain evidence="16">301</strain>
    </source>
</reference>
<dbReference type="InterPro" id="IPR014048">
    <property type="entry name" value="MethylDNA_cys_MeTrfase_DNA-bd"/>
</dbReference>
<dbReference type="PANTHER" id="PTHR10815">
    <property type="entry name" value="METHYLATED-DNA--PROTEIN-CYSTEINE METHYLTRANSFERASE"/>
    <property type="match status" value="1"/>
</dbReference>
<dbReference type="SUPFAM" id="SSF46767">
    <property type="entry name" value="Methylated DNA-protein cysteine methyltransferase, C-terminal domain"/>
    <property type="match status" value="1"/>
</dbReference>
<dbReference type="GO" id="GO:0032259">
    <property type="term" value="P:methylation"/>
    <property type="evidence" value="ECO:0007669"/>
    <property type="project" value="UniProtKB-KW"/>
</dbReference>
<feature type="binding site" evidence="13">
    <location>
        <position position="74"/>
    </location>
    <ligand>
        <name>Zn(2+)</name>
        <dbReference type="ChEBI" id="CHEBI:29105"/>
    </ligand>
</feature>
<evidence type="ECO:0000256" key="13">
    <source>
        <dbReference type="PIRSR" id="PIRSR000409-3"/>
    </source>
</evidence>
<comment type="catalytic activity">
    <reaction evidence="11">
        <text>a 6-O-methyl-2'-deoxyguanosine in DNA + L-cysteinyl-[protein] = S-methyl-L-cysteinyl-[protein] + a 2'-deoxyguanosine in DNA</text>
        <dbReference type="Rhea" id="RHEA:24000"/>
        <dbReference type="Rhea" id="RHEA-COMP:10131"/>
        <dbReference type="Rhea" id="RHEA-COMP:10132"/>
        <dbReference type="Rhea" id="RHEA-COMP:11367"/>
        <dbReference type="Rhea" id="RHEA-COMP:11368"/>
        <dbReference type="ChEBI" id="CHEBI:29950"/>
        <dbReference type="ChEBI" id="CHEBI:82612"/>
        <dbReference type="ChEBI" id="CHEBI:85445"/>
        <dbReference type="ChEBI" id="CHEBI:85448"/>
        <dbReference type="EC" id="2.1.1.63"/>
    </reaction>
</comment>
<dbReference type="GO" id="GO:0006281">
    <property type="term" value="P:DNA repair"/>
    <property type="evidence" value="ECO:0007669"/>
    <property type="project" value="UniProtKB-KW"/>
</dbReference>
<comment type="caution">
    <text evidence="16">The sequence shown here is derived from an EMBL/GenBank/DDBJ whole genome shotgun (WGS) entry which is preliminary data.</text>
</comment>
<keyword evidence="5 17" id="KW-0808">Transferase</keyword>
<accession>A0A9W6CPF2</accession>
<evidence type="ECO:0000256" key="4">
    <source>
        <dbReference type="ARBA" id="ARBA00022603"/>
    </source>
</evidence>
<dbReference type="EMBL" id="JAVDPY010000009">
    <property type="protein sequence ID" value="MDR6335935.1"/>
    <property type="molecule type" value="Genomic_DNA"/>
</dbReference>
<feature type="active site" description="Nucleophile; methyl group acceptor from either O6-methylguanine or O4-methylthymine" evidence="12">
    <location>
        <position position="329"/>
    </location>
</feature>
<evidence type="ECO:0000256" key="5">
    <source>
        <dbReference type="ARBA" id="ARBA00022679"/>
    </source>
</evidence>
<dbReference type="GO" id="GO:0003908">
    <property type="term" value="F:methylated-DNA-[protein]-cysteine S-methyltransferase activity"/>
    <property type="evidence" value="ECO:0007669"/>
    <property type="project" value="UniProtKB-EC"/>
</dbReference>
<dbReference type="Proteomes" id="UP001144397">
    <property type="component" value="Unassembled WGS sequence"/>
</dbReference>
<evidence type="ECO:0000259" key="15">
    <source>
        <dbReference type="PROSITE" id="PS01124"/>
    </source>
</evidence>
<dbReference type="SUPFAM" id="SSF57884">
    <property type="entry name" value="Ada DNA repair protein, N-terminal domain (N-Ada 10)"/>
    <property type="match status" value="1"/>
</dbReference>
<comment type="cofactor">
    <cofactor evidence="13">
        <name>Zn(2+)</name>
        <dbReference type="ChEBI" id="CHEBI:29105"/>
    </cofactor>
    <text evidence="13">Binds 1 zinc ion per subunit.</text>
</comment>
<dbReference type="InterPro" id="IPR035451">
    <property type="entry name" value="Ada-like_dom_sf"/>
</dbReference>
<dbReference type="GO" id="GO:0008270">
    <property type="term" value="F:zinc ion binding"/>
    <property type="evidence" value="ECO:0007669"/>
    <property type="project" value="InterPro"/>
</dbReference>
<keyword evidence="13" id="KW-0479">Metal-binding</keyword>
<keyword evidence="19" id="KW-1185">Reference proteome</keyword>
<dbReference type="InterPro" id="IPR036388">
    <property type="entry name" value="WH-like_DNA-bd_sf"/>
</dbReference>
<evidence type="ECO:0000256" key="11">
    <source>
        <dbReference type="ARBA" id="ARBA00049348"/>
    </source>
</evidence>
<dbReference type="InterPro" id="IPR009057">
    <property type="entry name" value="Homeodomain-like_sf"/>
</dbReference>
<dbReference type="SUPFAM" id="SSF53155">
    <property type="entry name" value="Methylated DNA-protein cysteine methyltransferase domain"/>
    <property type="match status" value="1"/>
</dbReference>
<dbReference type="Gene3D" id="1.10.10.60">
    <property type="entry name" value="Homeodomain-like"/>
    <property type="match status" value="1"/>
</dbReference>
<dbReference type="Pfam" id="PF02805">
    <property type="entry name" value="Ada_Zn_binding"/>
    <property type="match status" value="1"/>
</dbReference>
<dbReference type="FunFam" id="1.10.10.10:FF:000214">
    <property type="entry name" value="Methylated-DNA--protein-cysteine methyltransferase"/>
    <property type="match status" value="1"/>
</dbReference>
<dbReference type="InterPro" id="IPR001497">
    <property type="entry name" value="MethylDNA_cys_MeTrfase_AS"/>
</dbReference>
<evidence type="ECO:0000256" key="2">
    <source>
        <dbReference type="ARBA" id="ARBA00008711"/>
    </source>
</evidence>
<feature type="binding site" evidence="13">
    <location>
        <position position="43"/>
    </location>
    <ligand>
        <name>Zn(2+)</name>
        <dbReference type="ChEBI" id="CHEBI:29105"/>
    </ligand>
</feature>
<dbReference type="NCBIfam" id="TIGR00589">
    <property type="entry name" value="ogt"/>
    <property type="match status" value="1"/>
</dbReference>
<evidence type="ECO:0000256" key="7">
    <source>
        <dbReference type="ARBA" id="ARBA00023015"/>
    </source>
</evidence>
<keyword evidence="7" id="KW-0805">Transcription regulation</keyword>
<dbReference type="PANTHER" id="PTHR10815:SF14">
    <property type="entry name" value="BIFUNCTIONAL TRANSCRIPTIONAL ACTIVATOR_DNA REPAIR ENZYME ADA"/>
    <property type="match status" value="1"/>
</dbReference>
<gene>
    <name evidence="17" type="ORF">GGQ86_004433</name>
    <name evidence="16" type="ORF">XFLAVUS301_40980</name>
</gene>
<evidence type="ECO:0000313" key="18">
    <source>
        <dbReference type="Proteomes" id="UP001144397"/>
    </source>
</evidence>
<evidence type="ECO:0000256" key="8">
    <source>
        <dbReference type="ARBA" id="ARBA00023159"/>
    </source>
</evidence>
<dbReference type="InterPro" id="IPR018060">
    <property type="entry name" value="HTH_AraC"/>
</dbReference>
<dbReference type="SMART" id="SM00342">
    <property type="entry name" value="HTH_ARAC"/>
    <property type="match status" value="1"/>
</dbReference>
<proteinExistence type="inferred from homology"/>
<dbReference type="Gene3D" id="1.10.10.10">
    <property type="entry name" value="Winged helix-like DNA-binding domain superfamily/Winged helix DNA-binding domain"/>
    <property type="match status" value="1"/>
</dbReference>
<dbReference type="GO" id="GO:0043565">
    <property type="term" value="F:sequence-specific DNA binding"/>
    <property type="evidence" value="ECO:0007669"/>
    <property type="project" value="InterPro"/>
</dbReference>
<name>A0A9W6CPF2_XANFL</name>
<feature type="active site" description="Nucleophile; methyl group acceptor from methylphosphotriester" evidence="12">
    <location>
        <position position="43"/>
    </location>
</feature>
<dbReference type="PROSITE" id="PS00374">
    <property type="entry name" value="MGMT"/>
    <property type="match status" value="1"/>
</dbReference>
<dbReference type="InterPro" id="IPR016221">
    <property type="entry name" value="Bifunct_regulatory_prot_Ada"/>
</dbReference>
<keyword evidence="9" id="KW-0804">Transcription</keyword>
<organism evidence="16 18">
    <name type="scientific">Xanthobacter flavus</name>
    <dbReference type="NCBI Taxonomy" id="281"/>
    <lineage>
        <taxon>Bacteria</taxon>
        <taxon>Pseudomonadati</taxon>
        <taxon>Pseudomonadota</taxon>
        <taxon>Alphaproteobacteria</taxon>
        <taxon>Hyphomicrobiales</taxon>
        <taxon>Xanthobacteraceae</taxon>
        <taxon>Xanthobacter</taxon>
    </lineage>
</organism>
<dbReference type="PROSITE" id="PS01124">
    <property type="entry name" value="HTH_ARAC_FAMILY_2"/>
    <property type="match status" value="1"/>
</dbReference>
<dbReference type="SUPFAM" id="SSF46689">
    <property type="entry name" value="Homeodomain-like"/>
    <property type="match status" value="1"/>
</dbReference>
<comment type="catalytic activity">
    <reaction evidence="1">
        <text>a 4-O-methyl-thymidine in DNA + L-cysteinyl-[protein] = a thymidine in DNA + S-methyl-L-cysteinyl-[protein]</text>
        <dbReference type="Rhea" id="RHEA:53428"/>
        <dbReference type="Rhea" id="RHEA-COMP:10131"/>
        <dbReference type="Rhea" id="RHEA-COMP:10132"/>
        <dbReference type="Rhea" id="RHEA-COMP:13555"/>
        <dbReference type="Rhea" id="RHEA-COMP:13556"/>
        <dbReference type="ChEBI" id="CHEBI:29950"/>
        <dbReference type="ChEBI" id="CHEBI:82612"/>
        <dbReference type="ChEBI" id="CHEBI:137386"/>
        <dbReference type="ChEBI" id="CHEBI:137387"/>
        <dbReference type="EC" id="2.1.1.63"/>
    </reaction>
</comment>
<keyword evidence="13" id="KW-0862">Zinc</keyword>
<keyword evidence="6" id="KW-0227">DNA damage</keyword>
<dbReference type="Gene3D" id="3.30.160.70">
    <property type="entry name" value="Methylated DNA-protein cysteine methyltransferase domain"/>
    <property type="match status" value="1"/>
</dbReference>
<evidence type="ECO:0000256" key="3">
    <source>
        <dbReference type="ARBA" id="ARBA00011918"/>
    </source>
</evidence>
<feature type="region of interest" description="Disordered" evidence="14">
    <location>
        <begin position="1"/>
        <end position="22"/>
    </location>
</feature>
<evidence type="ECO:0000256" key="12">
    <source>
        <dbReference type="PIRSR" id="PIRSR000409-1"/>
    </source>
</evidence>
<keyword evidence="8" id="KW-0010">Activator</keyword>
<dbReference type="RefSeq" id="WP_281809194.1">
    <property type="nucleotide sequence ID" value="NZ_BSDO01000007.1"/>
</dbReference>
<evidence type="ECO:0000256" key="10">
    <source>
        <dbReference type="ARBA" id="ARBA00023204"/>
    </source>
</evidence>
<protein>
    <recommendedName>
        <fullName evidence="3">methylated-DNA--[protein]-cysteine S-methyltransferase</fullName>
        <ecNumber evidence="3">2.1.1.63</ecNumber>
    </recommendedName>
</protein>
<keyword evidence="4 17" id="KW-0489">Methyltransferase</keyword>
<dbReference type="PIRSF" id="PIRSF000409">
    <property type="entry name" value="Ada"/>
    <property type="match status" value="1"/>
</dbReference>
<dbReference type="Proteomes" id="UP001245370">
    <property type="component" value="Unassembled WGS sequence"/>
</dbReference>